<name>A0A0D3DIE2_BRAOL</name>
<evidence type="ECO:0000259" key="6">
    <source>
        <dbReference type="PROSITE" id="PS50863"/>
    </source>
</evidence>
<dbReference type="GO" id="GO:0005634">
    <property type="term" value="C:nucleus"/>
    <property type="evidence" value="ECO:0007669"/>
    <property type="project" value="UniProtKB-SubCell"/>
</dbReference>
<dbReference type="InterPro" id="IPR015300">
    <property type="entry name" value="DNA-bd_pseudobarrel_sf"/>
</dbReference>
<dbReference type="PANTHER" id="PTHR47150:SF5">
    <property type="entry name" value="OS07G0546750 PROTEIN"/>
    <property type="match status" value="1"/>
</dbReference>
<dbReference type="EnsemblPlants" id="Bo7g119400.1">
    <property type="protein sequence ID" value="Bo7g119400.1"/>
    <property type="gene ID" value="Bo7g119400"/>
</dbReference>
<keyword evidence="4" id="KW-0804">Transcription</keyword>
<keyword evidence="2" id="KW-0805">Transcription regulation</keyword>
<protein>
    <recommendedName>
        <fullName evidence="6">TF-B3 domain-containing protein</fullName>
    </recommendedName>
</protein>
<reference evidence="7 8" key="1">
    <citation type="journal article" date="2014" name="Genome Biol.">
        <title>Transcriptome and methylome profiling reveals relics of genome dominance in the mesopolyploid Brassica oleracea.</title>
        <authorList>
            <person name="Parkin I.A."/>
            <person name="Koh C."/>
            <person name="Tang H."/>
            <person name="Robinson S.J."/>
            <person name="Kagale S."/>
            <person name="Clarke W.E."/>
            <person name="Town C.D."/>
            <person name="Nixon J."/>
            <person name="Krishnakumar V."/>
            <person name="Bidwell S.L."/>
            <person name="Denoeud F."/>
            <person name="Belcram H."/>
            <person name="Links M.G."/>
            <person name="Just J."/>
            <person name="Clarke C."/>
            <person name="Bender T."/>
            <person name="Huebert T."/>
            <person name="Mason A.S."/>
            <person name="Pires J.C."/>
            <person name="Barker G."/>
            <person name="Moore J."/>
            <person name="Walley P.G."/>
            <person name="Manoli S."/>
            <person name="Batley J."/>
            <person name="Edwards D."/>
            <person name="Nelson M.N."/>
            <person name="Wang X."/>
            <person name="Paterson A.H."/>
            <person name="King G."/>
            <person name="Bancroft I."/>
            <person name="Chalhoub B."/>
            <person name="Sharpe A.G."/>
        </authorList>
    </citation>
    <scope>NUCLEOTIDE SEQUENCE</scope>
    <source>
        <strain evidence="7 8">cv. TO1000</strain>
    </source>
</reference>
<dbReference type="SUPFAM" id="SSF101936">
    <property type="entry name" value="DNA-binding pseudobarrel domain"/>
    <property type="match status" value="1"/>
</dbReference>
<keyword evidence="8" id="KW-1185">Reference proteome</keyword>
<dbReference type="Proteomes" id="UP000032141">
    <property type="component" value="Chromosome C7"/>
</dbReference>
<dbReference type="PANTHER" id="PTHR47150">
    <property type="entry name" value="OS12G0169200 PROTEIN"/>
    <property type="match status" value="1"/>
</dbReference>
<keyword evidence="3" id="KW-0238">DNA-binding</keyword>
<evidence type="ECO:0000256" key="2">
    <source>
        <dbReference type="ARBA" id="ARBA00023015"/>
    </source>
</evidence>
<evidence type="ECO:0000256" key="3">
    <source>
        <dbReference type="ARBA" id="ARBA00023125"/>
    </source>
</evidence>
<evidence type="ECO:0000313" key="7">
    <source>
        <dbReference type="EnsemblPlants" id="Bo7g119400.1"/>
    </source>
</evidence>
<dbReference type="AlphaFoldDB" id="A0A0D3DIE2"/>
<dbReference type="SMART" id="SM01019">
    <property type="entry name" value="B3"/>
    <property type="match status" value="1"/>
</dbReference>
<evidence type="ECO:0000256" key="1">
    <source>
        <dbReference type="ARBA" id="ARBA00004123"/>
    </source>
</evidence>
<dbReference type="Gramene" id="Bo7g119400.1">
    <property type="protein sequence ID" value="Bo7g119400.1"/>
    <property type="gene ID" value="Bo7g119400"/>
</dbReference>
<comment type="subcellular location">
    <subcellularLocation>
        <location evidence="1">Nucleus</location>
    </subcellularLocation>
</comment>
<evidence type="ECO:0000313" key="8">
    <source>
        <dbReference type="Proteomes" id="UP000032141"/>
    </source>
</evidence>
<reference evidence="7" key="2">
    <citation type="submission" date="2015-03" db="UniProtKB">
        <authorList>
            <consortium name="EnsemblPlants"/>
        </authorList>
    </citation>
    <scope>IDENTIFICATION</scope>
</reference>
<sequence length="513" mass="58769">MSSSSSDEVDARLDEICDEYVEEIYNDIVETQTIPQRTRQYVERHREGGQDQLWNDYFSEDPTFSTAIFRRRFRMNKNLFLCLVHGLEEYFPFFQQRRDATGRWSLTALQKCTAAIRLLAYGNAADTVDEYLRLAETTALSCLHNFTDGIIQLFGNEYLRRPTPEDLQRLLDIGEKRGFPGMVGSIDCMHWEWKNCPTAWKGQYARGSGKPTIVLEAVASHDLWIWHAFFGPPGTLNDINGLDRSPVFDDILQGRAPRVKYKVNRHTYKLAYYLTDGIYPKWSTFIQSITLPQTPQHDLFAKVQEATRKDVERAFGVLQSRFAIVRNPVKTLNKEKIGKIMRACIILHNMIVEDERDGYSRIDISEFEEGDVMRSSQDELGQCLFSHLTTVFLAEVTASNLKEDKLYLLVGDTSSTALHKQCKETILVNKEGNSWNVSLRFSESGGKYYITRGWRKFCLDNRCEIGDLFAFNVVGDGKTTPLMCVCPERKECSEILSKYLSRTSGESSLGGHS</sequence>
<dbReference type="eggNOG" id="ENOG502QR5Z">
    <property type="taxonomic scope" value="Eukaryota"/>
</dbReference>
<organism evidence="7 8">
    <name type="scientific">Brassica oleracea var. oleracea</name>
    <dbReference type="NCBI Taxonomy" id="109376"/>
    <lineage>
        <taxon>Eukaryota</taxon>
        <taxon>Viridiplantae</taxon>
        <taxon>Streptophyta</taxon>
        <taxon>Embryophyta</taxon>
        <taxon>Tracheophyta</taxon>
        <taxon>Spermatophyta</taxon>
        <taxon>Magnoliopsida</taxon>
        <taxon>eudicotyledons</taxon>
        <taxon>Gunneridae</taxon>
        <taxon>Pentapetalae</taxon>
        <taxon>rosids</taxon>
        <taxon>malvids</taxon>
        <taxon>Brassicales</taxon>
        <taxon>Brassicaceae</taxon>
        <taxon>Brassiceae</taxon>
        <taxon>Brassica</taxon>
    </lineage>
</organism>
<feature type="domain" description="TF-B3" evidence="6">
    <location>
        <begin position="392"/>
        <end position="489"/>
    </location>
</feature>
<dbReference type="Gene3D" id="2.40.330.10">
    <property type="entry name" value="DNA-binding pseudobarrel domain"/>
    <property type="match status" value="1"/>
</dbReference>
<dbReference type="CDD" id="cd10017">
    <property type="entry name" value="B3_DNA"/>
    <property type="match status" value="1"/>
</dbReference>
<accession>A0A0D3DIE2</accession>
<keyword evidence="5" id="KW-0539">Nucleus</keyword>
<dbReference type="PROSITE" id="PS50863">
    <property type="entry name" value="B3"/>
    <property type="match status" value="1"/>
</dbReference>
<dbReference type="Pfam" id="PF02362">
    <property type="entry name" value="B3"/>
    <property type="match status" value="1"/>
</dbReference>
<dbReference type="GO" id="GO:0003677">
    <property type="term" value="F:DNA binding"/>
    <property type="evidence" value="ECO:0007669"/>
    <property type="project" value="UniProtKB-KW"/>
</dbReference>
<dbReference type="InterPro" id="IPR003340">
    <property type="entry name" value="B3_DNA-bd"/>
</dbReference>
<dbReference type="InterPro" id="IPR006912">
    <property type="entry name" value="Harbinger_derived_prot"/>
</dbReference>
<proteinExistence type="predicted"/>
<dbReference type="HOGENOM" id="CLU_012390_1_2_1"/>
<dbReference type="Pfam" id="PF04827">
    <property type="entry name" value="Plant_tran"/>
    <property type="match status" value="1"/>
</dbReference>
<evidence type="ECO:0000256" key="4">
    <source>
        <dbReference type="ARBA" id="ARBA00023163"/>
    </source>
</evidence>
<evidence type="ECO:0000256" key="5">
    <source>
        <dbReference type="ARBA" id="ARBA00023242"/>
    </source>
</evidence>